<gene>
    <name evidence="2" type="ORF">CCMP2556_LOCUS10899</name>
</gene>
<keyword evidence="3" id="KW-1185">Reference proteome</keyword>
<evidence type="ECO:0000313" key="3">
    <source>
        <dbReference type="Proteomes" id="UP001642484"/>
    </source>
</evidence>
<evidence type="ECO:0000256" key="1">
    <source>
        <dbReference type="SAM" id="Phobius"/>
    </source>
</evidence>
<name>A0ABP0JE41_9DINO</name>
<feature type="transmembrane region" description="Helical" evidence="1">
    <location>
        <begin position="84"/>
        <end position="107"/>
    </location>
</feature>
<comment type="caution">
    <text evidence="2">The sequence shown here is derived from an EMBL/GenBank/DDBJ whole genome shotgun (WGS) entry which is preliminary data.</text>
</comment>
<reference evidence="2 3" key="1">
    <citation type="submission" date="2024-02" db="EMBL/GenBank/DDBJ databases">
        <authorList>
            <person name="Chen Y."/>
            <person name="Shah S."/>
            <person name="Dougan E. K."/>
            <person name="Thang M."/>
            <person name="Chan C."/>
        </authorList>
    </citation>
    <scope>NUCLEOTIDE SEQUENCE [LARGE SCALE GENOMIC DNA]</scope>
</reference>
<dbReference type="Proteomes" id="UP001642484">
    <property type="component" value="Unassembled WGS sequence"/>
</dbReference>
<proteinExistence type="predicted"/>
<keyword evidence="1" id="KW-0812">Transmembrane</keyword>
<dbReference type="EMBL" id="CAXAMN010005125">
    <property type="protein sequence ID" value="CAK9012561.1"/>
    <property type="molecule type" value="Genomic_DNA"/>
</dbReference>
<keyword evidence="1" id="KW-1133">Transmembrane helix</keyword>
<sequence>MVLDGTSRLLALDDCCYQHHGSFALCCSRAVLPARAAVHLQWFSDRLPSQDVEGCWRRSLITPFWMLPFCTRKAPKWFEKEDTFWFNVYAIIFSSATNAVGVLAAYLQMR</sequence>
<evidence type="ECO:0000313" key="2">
    <source>
        <dbReference type="EMBL" id="CAK9012561.1"/>
    </source>
</evidence>
<protein>
    <submittedName>
        <fullName evidence="2">Uncharacterized protein</fullName>
    </submittedName>
</protein>
<organism evidence="2 3">
    <name type="scientific">Durusdinium trenchii</name>
    <dbReference type="NCBI Taxonomy" id="1381693"/>
    <lineage>
        <taxon>Eukaryota</taxon>
        <taxon>Sar</taxon>
        <taxon>Alveolata</taxon>
        <taxon>Dinophyceae</taxon>
        <taxon>Suessiales</taxon>
        <taxon>Symbiodiniaceae</taxon>
        <taxon>Durusdinium</taxon>
    </lineage>
</organism>
<accession>A0ABP0JE41</accession>
<keyword evidence="1" id="KW-0472">Membrane</keyword>